<proteinExistence type="predicted"/>
<evidence type="ECO:0000313" key="2">
    <source>
        <dbReference type="Proteomes" id="UP001501237"/>
    </source>
</evidence>
<comment type="caution">
    <text evidence="1">The sequence shown here is derived from an EMBL/GenBank/DDBJ whole genome shotgun (WGS) entry which is preliminary data.</text>
</comment>
<name>A0ABP6QJZ2_9ACTN</name>
<organism evidence="1 2">
    <name type="scientific">Actinocorallia longicatena</name>
    <dbReference type="NCBI Taxonomy" id="111803"/>
    <lineage>
        <taxon>Bacteria</taxon>
        <taxon>Bacillati</taxon>
        <taxon>Actinomycetota</taxon>
        <taxon>Actinomycetes</taxon>
        <taxon>Streptosporangiales</taxon>
        <taxon>Thermomonosporaceae</taxon>
        <taxon>Actinocorallia</taxon>
    </lineage>
</organism>
<reference evidence="2" key="1">
    <citation type="journal article" date="2019" name="Int. J. Syst. Evol. Microbiol.">
        <title>The Global Catalogue of Microorganisms (GCM) 10K type strain sequencing project: providing services to taxonomists for standard genome sequencing and annotation.</title>
        <authorList>
            <consortium name="The Broad Institute Genomics Platform"/>
            <consortium name="The Broad Institute Genome Sequencing Center for Infectious Disease"/>
            <person name="Wu L."/>
            <person name="Ma J."/>
        </authorList>
    </citation>
    <scope>NUCLEOTIDE SEQUENCE [LARGE SCALE GENOMIC DNA]</scope>
    <source>
        <strain evidence="2">JCM 9377</strain>
    </source>
</reference>
<dbReference type="RefSeq" id="WP_344837468.1">
    <property type="nucleotide sequence ID" value="NZ_BAAAUV010000031.1"/>
</dbReference>
<gene>
    <name evidence="1" type="ORF">GCM10010468_71280</name>
</gene>
<protein>
    <submittedName>
        <fullName evidence="1">Uncharacterized protein</fullName>
    </submittedName>
</protein>
<accession>A0ABP6QJZ2</accession>
<keyword evidence="2" id="KW-1185">Reference proteome</keyword>
<dbReference type="EMBL" id="BAAAUV010000031">
    <property type="protein sequence ID" value="GAA3236841.1"/>
    <property type="molecule type" value="Genomic_DNA"/>
</dbReference>
<dbReference type="Proteomes" id="UP001501237">
    <property type="component" value="Unassembled WGS sequence"/>
</dbReference>
<sequence>MAYVWRDVVGAERLCEVWRSHSMRTWTLPCDWWTPAVEALAEAVASGRPAMRDACRLGISRGRAGIGIGETLDDLAALATAVGWPDPPLRLVRAIAEGWAEAGITHLAGPACEDPLTGLATLPYLRSRLAEIYREAIASATPADSTHTLVMIEVNDDSPSWRRLARAVVVGHDLRAVFPGGETLTLISSGHAAALVPLRPSLGLQTARLRRALRETALVWVERLPPTHRDALALLEAIAP</sequence>
<evidence type="ECO:0000313" key="1">
    <source>
        <dbReference type="EMBL" id="GAA3236841.1"/>
    </source>
</evidence>